<accession>A0ABY7WPN7</accession>
<evidence type="ECO:0000313" key="3">
    <source>
        <dbReference type="Proteomes" id="UP001220377"/>
    </source>
</evidence>
<organism evidence="2 3">
    <name type="scientific">Lacticaseibacillus pabuli</name>
    <dbReference type="NCBI Taxonomy" id="3025672"/>
    <lineage>
        <taxon>Bacteria</taxon>
        <taxon>Bacillati</taxon>
        <taxon>Bacillota</taxon>
        <taxon>Bacilli</taxon>
        <taxon>Lactobacillales</taxon>
        <taxon>Lactobacillaceae</taxon>
        <taxon>Lacticaseibacillus</taxon>
    </lineage>
</organism>
<keyword evidence="3" id="KW-1185">Reference proteome</keyword>
<keyword evidence="2" id="KW-0012">Acyltransferase</keyword>
<dbReference type="InterPro" id="IPR016181">
    <property type="entry name" value="Acyl_CoA_acyltransferase"/>
</dbReference>
<dbReference type="SUPFAM" id="SSF55729">
    <property type="entry name" value="Acyl-CoA N-acyltransferases (Nat)"/>
    <property type="match status" value="1"/>
</dbReference>
<dbReference type="RefSeq" id="WP_274258727.1">
    <property type="nucleotide sequence ID" value="NZ_CP117884.1"/>
</dbReference>
<evidence type="ECO:0000259" key="1">
    <source>
        <dbReference type="Pfam" id="PF13302"/>
    </source>
</evidence>
<reference evidence="2 3" key="1">
    <citation type="submission" date="2023-02" db="EMBL/GenBank/DDBJ databases">
        <title>Genome sequence of Lacticaseibacillus sp. KACC 23028.</title>
        <authorList>
            <person name="Kim S."/>
            <person name="Heo J."/>
            <person name="Kwon S.-W."/>
        </authorList>
    </citation>
    <scope>NUCLEOTIDE SEQUENCE [LARGE SCALE GENOMIC DNA]</scope>
    <source>
        <strain evidence="2 3">KACC 23028</strain>
    </source>
</reference>
<proteinExistence type="predicted"/>
<dbReference type="PANTHER" id="PTHR39173">
    <property type="entry name" value="ACETYLTRANSFERASE"/>
    <property type="match status" value="1"/>
</dbReference>
<dbReference type="Proteomes" id="UP001220377">
    <property type="component" value="Chromosome"/>
</dbReference>
<dbReference type="InterPro" id="IPR000182">
    <property type="entry name" value="GNAT_dom"/>
</dbReference>
<dbReference type="EC" id="2.3.1.-" evidence="2"/>
<dbReference type="Pfam" id="PF13302">
    <property type="entry name" value="Acetyltransf_3"/>
    <property type="match status" value="1"/>
</dbReference>
<sequence>MDLRLKKLNAKDTQREYEFFQTMPVVSDFSVNYRGWSFDDFATQAIPDRLLAANGYGLPAGYVPETYYFLWADNLIVGLFKLHHQLNDRLRSGLGHIRYGILPDFRGRHFATRGLNMMLPIAALTLPAGEREALLTCSRDNEAALQVMRRSGAAISVTDAQHYYVKLELPERR</sequence>
<evidence type="ECO:0000313" key="2">
    <source>
        <dbReference type="EMBL" id="WDF81754.1"/>
    </source>
</evidence>
<gene>
    <name evidence="2" type="ORF">PQ472_07410</name>
</gene>
<dbReference type="EMBL" id="CP117884">
    <property type="protein sequence ID" value="WDF81754.1"/>
    <property type="molecule type" value="Genomic_DNA"/>
</dbReference>
<keyword evidence="2" id="KW-0808">Transferase</keyword>
<feature type="domain" description="N-acetyltransferase" evidence="1">
    <location>
        <begin position="3"/>
        <end position="153"/>
    </location>
</feature>
<dbReference type="GO" id="GO:0016746">
    <property type="term" value="F:acyltransferase activity"/>
    <property type="evidence" value="ECO:0007669"/>
    <property type="project" value="UniProtKB-KW"/>
</dbReference>
<dbReference type="Gene3D" id="3.40.630.30">
    <property type="match status" value="1"/>
</dbReference>
<protein>
    <submittedName>
        <fullName evidence="2">GNAT family N-acetyltransferase</fullName>
        <ecNumber evidence="2">2.3.1.-</ecNumber>
    </submittedName>
</protein>
<name>A0ABY7WPN7_9LACO</name>
<dbReference type="PANTHER" id="PTHR39173:SF1">
    <property type="entry name" value="ACETYLTRANSFERASE"/>
    <property type="match status" value="1"/>
</dbReference>